<dbReference type="PANTHER" id="PTHR34009:SF2">
    <property type="entry name" value="PROTEIN STAR"/>
    <property type="match status" value="1"/>
</dbReference>
<reference evidence="1 2" key="1">
    <citation type="submission" date="2023-03" db="EMBL/GenBank/DDBJ databases">
        <title>High-quality genome of Scylla paramamosain provides insights in environmental adaptation.</title>
        <authorList>
            <person name="Zhang L."/>
        </authorList>
    </citation>
    <scope>NUCLEOTIDE SEQUENCE [LARGE SCALE GENOMIC DNA]</scope>
    <source>
        <strain evidence="1">LZ_2023a</strain>
        <tissue evidence="1">Muscle</tissue>
    </source>
</reference>
<dbReference type="Proteomes" id="UP001487740">
    <property type="component" value="Unassembled WGS sequence"/>
</dbReference>
<sequence length="332" mass="38224">MKGFAGLSVAGLVVVVVVSVCLIRLAQWTNSSCDSECLETYFSWQDILINPALLPLLRDKYLHPPPSQPNISRLHTRRLPWRELLDWDKLQITLEDLWKDQSPGVFVEVGAADGEFMSQTLVLERNLSWTGLLVEPDPRSYAILQQRKRNAWTSPLCIEAMTPKAGLLWMHHQVEDLPPELQGLVLARSKMMEFTVQGDLRRGTIVRVPCFPLSRVLMAANLTAVDMLAIATGTTGDQDRIKDVTYNKKLFHVKTLLMQYSRMYLIKHPYPIIKGYIIDMERSRLLIRLYWRKSECRLLQEGSCRRVKTYDLVEACREYLCYGFAVVWTHAL</sequence>
<dbReference type="InterPro" id="IPR029063">
    <property type="entry name" value="SAM-dependent_MTases_sf"/>
</dbReference>
<evidence type="ECO:0000313" key="1">
    <source>
        <dbReference type="EMBL" id="KAK8387395.1"/>
    </source>
</evidence>
<dbReference type="AlphaFoldDB" id="A0AAW0TIV5"/>
<organism evidence="1 2">
    <name type="scientific">Scylla paramamosain</name>
    <name type="common">Mud crab</name>
    <dbReference type="NCBI Taxonomy" id="85552"/>
    <lineage>
        <taxon>Eukaryota</taxon>
        <taxon>Metazoa</taxon>
        <taxon>Ecdysozoa</taxon>
        <taxon>Arthropoda</taxon>
        <taxon>Crustacea</taxon>
        <taxon>Multicrustacea</taxon>
        <taxon>Malacostraca</taxon>
        <taxon>Eumalacostraca</taxon>
        <taxon>Eucarida</taxon>
        <taxon>Decapoda</taxon>
        <taxon>Pleocyemata</taxon>
        <taxon>Brachyura</taxon>
        <taxon>Eubrachyura</taxon>
        <taxon>Portunoidea</taxon>
        <taxon>Portunidae</taxon>
        <taxon>Portuninae</taxon>
        <taxon>Scylla</taxon>
    </lineage>
</organism>
<comment type="caution">
    <text evidence="1">The sequence shown here is derived from an EMBL/GenBank/DDBJ whole genome shotgun (WGS) entry which is preliminary data.</text>
</comment>
<dbReference type="GO" id="GO:0005789">
    <property type="term" value="C:endoplasmic reticulum membrane"/>
    <property type="evidence" value="ECO:0007669"/>
    <property type="project" value="TreeGrafter"/>
</dbReference>
<keyword evidence="2" id="KW-1185">Reference proteome</keyword>
<evidence type="ECO:0000313" key="2">
    <source>
        <dbReference type="Proteomes" id="UP001487740"/>
    </source>
</evidence>
<dbReference type="GO" id="GO:0016197">
    <property type="term" value="P:endosomal transport"/>
    <property type="evidence" value="ECO:0007669"/>
    <property type="project" value="TreeGrafter"/>
</dbReference>
<name>A0AAW0TIV5_SCYPA</name>
<proteinExistence type="predicted"/>
<dbReference type="InterPro" id="IPR053202">
    <property type="entry name" value="EGF_Rcpt_Signaling_Reg"/>
</dbReference>
<dbReference type="GO" id="GO:0031902">
    <property type="term" value="C:late endosome membrane"/>
    <property type="evidence" value="ECO:0007669"/>
    <property type="project" value="TreeGrafter"/>
</dbReference>
<dbReference type="EMBL" id="JARAKH010000030">
    <property type="protein sequence ID" value="KAK8387395.1"/>
    <property type="molecule type" value="Genomic_DNA"/>
</dbReference>
<dbReference type="GO" id="GO:0005794">
    <property type="term" value="C:Golgi apparatus"/>
    <property type="evidence" value="ECO:0007669"/>
    <property type="project" value="TreeGrafter"/>
</dbReference>
<dbReference type="GO" id="GO:0006888">
    <property type="term" value="P:endoplasmic reticulum to Golgi vesicle-mediated transport"/>
    <property type="evidence" value="ECO:0007669"/>
    <property type="project" value="TreeGrafter"/>
</dbReference>
<gene>
    <name evidence="1" type="ORF">O3P69_018172</name>
</gene>
<protein>
    <submittedName>
        <fullName evidence="1">Uncharacterized protein</fullName>
    </submittedName>
</protein>
<dbReference type="Gene3D" id="3.40.50.150">
    <property type="entry name" value="Vaccinia Virus protein VP39"/>
    <property type="match status" value="1"/>
</dbReference>
<dbReference type="PANTHER" id="PTHR34009">
    <property type="entry name" value="PROTEIN STAR"/>
    <property type="match status" value="1"/>
</dbReference>
<dbReference type="GO" id="GO:0005886">
    <property type="term" value="C:plasma membrane"/>
    <property type="evidence" value="ECO:0007669"/>
    <property type="project" value="TreeGrafter"/>
</dbReference>
<accession>A0AAW0TIV5</accession>